<dbReference type="EMBL" id="JADYXP020000001">
    <property type="protein sequence ID" value="KAL0134789.1"/>
    <property type="molecule type" value="Genomic_DNA"/>
</dbReference>
<comment type="caution">
    <text evidence="2">The sequence shown here is derived from an EMBL/GenBank/DDBJ whole genome shotgun (WGS) entry which is preliminary data.</text>
</comment>
<dbReference type="AlphaFoldDB" id="A0AAW2H5G0"/>
<name>A0AAW2H5G0_9HYME</name>
<keyword evidence="3" id="KW-1185">Reference proteome</keyword>
<dbReference type="Proteomes" id="UP001430953">
    <property type="component" value="Unassembled WGS sequence"/>
</dbReference>
<evidence type="ECO:0000313" key="2">
    <source>
        <dbReference type="EMBL" id="KAL0134789.1"/>
    </source>
</evidence>
<evidence type="ECO:0000256" key="1">
    <source>
        <dbReference type="SAM" id="MobiDB-lite"/>
    </source>
</evidence>
<evidence type="ECO:0000313" key="3">
    <source>
        <dbReference type="Proteomes" id="UP001430953"/>
    </source>
</evidence>
<proteinExistence type="predicted"/>
<gene>
    <name evidence="2" type="ORF">PUN28_001513</name>
</gene>
<accession>A0AAW2H5G0</accession>
<feature type="compositionally biased region" description="Gly residues" evidence="1">
    <location>
        <begin position="26"/>
        <end position="37"/>
    </location>
</feature>
<feature type="region of interest" description="Disordered" evidence="1">
    <location>
        <begin position="14"/>
        <end position="49"/>
    </location>
</feature>
<sequence>MTCVSNRLAEEPDLPVAGVEQREARGGGAGRATGAGAGAAVVNRRRDRGHRRRCRRGGYGYGCGCGGGLPFAKSTREADGSCRGGFLELQCISRKIVHHLVGANGPRIAGQKRAKVMNNLRDCKITVGVFASDFTHCFRERYFLPRVIGAEVKRKLCAI</sequence>
<protein>
    <submittedName>
        <fullName evidence="2">Uncharacterized protein</fullName>
    </submittedName>
</protein>
<reference evidence="2 3" key="1">
    <citation type="submission" date="2023-03" db="EMBL/GenBank/DDBJ databases">
        <title>High recombination rates correlate with genetic variation in Cardiocondyla obscurior ants.</title>
        <authorList>
            <person name="Errbii M."/>
        </authorList>
    </citation>
    <scope>NUCLEOTIDE SEQUENCE [LARGE SCALE GENOMIC DNA]</scope>
    <source>
        <strain evidence="2">Alpha-2009</strain>
        <tissue evidence="2">Whole body</tissue>
    </source>
</reference>
<organism evidence="2 3">
    <name type="scientific">Cardiocondyla obscurior</name>
    <dbReference type="NCBI Taxonomy" id="286306"/>
    <lineage>
        <taxon>Eukaryota</taxon>
        <taxon>Metazoa</taxon>
        <taxon>Ecdysozoa</taxon>
        <taxon>Arthropoda</taxon>
        <taxon>Hexapoda</taxon>
        <taxon>Insecta</taxon>
        <taxon>Pterygota</taxon>
        <taxon>Neoptera</taxon>
        <taxon>Endopterygota</taxon>
        <taxon>Hymenoptera</taxon>
        <taxon>Apocrita</taxon>
        <taxon>Aculeata</taxon>
        <taxon>Formicoidea</taxon>
        <taxon>Formicidae</taxon>
        <taxon>Myrmicinae</taxon>
        <taxon>Cardiocondyla</taxon>
    </lineage>
</organism>